<protein>
    <recommendedName>
        <fullName evidence="2">VIT domain-containing protein</fullName>
    </recommendedName>
</protein>
<dbReference type="EMBL" id="BAABCA010000006">
    <property type="protein sequence ID" value="GAA4238259.1"/>
    <property type="molecule type" value="Genomic_DNA"/>
</dbReference>
<sequence length="614" mass="71265">MLSPLALFIIHIQELTRDYSFLKHHITKTKLITITILGFIAIPAIITLSFKNDKTVLHETLDYVYTPDYSKDYNINKKSLEKTMEIVSKNRSRSSGFSMNRQIPYITPYFNWLVLDNLMLSNSKIKTIKNIFFKSEPFKIRPERLRNKDVEISNICSNSTYNPKDKSWTSWIDIEITNSNQNNFTSEYATTIDLPDGCWINDYYLYVGDRKEMGILAEKKSAMWIFSQIRNINKDPGLLHYLTGNKISFRVFPFAKNEIRKTGIQFIHKDPVTINIDNHKLVLGEAKVEPKTTPDNKHVLYISAKEKEKLQKIQRTPYYHFIIDTSKDKDSLTHNYIKTINNFLTNSKLNIKNAKLSYTNSFTSTRNFTSGWENELKVQHFQGGFFLERAIKKILFNSYTNTSNNYPIIVVVTDNILDAIISKNFADFKFAYPESNLFYHLNTLGYLASHNLDKTPKQFINNKTTVLLKNEVLAWPNTNNVKAYLPNNNKPSIILNSFSFEINPNLIQPLNWSSGLKMQGKWLLDVLYPKQAENNWNNNVKMSFDSGIMTPLTSYIVVETEAQKETLLKKQKEALSGKKSLDLNEQTQRMSEPGFLLVLILFGCFLFFRKKKLT</sequence>
<keyword evidence="1" id="KW-1133">Transmembrane helix</keyword>
<keyword evidence="1" id="KW-0812">Transmembrane</keyword>
<comment type="caution">
    <text evidence="3">The sequence shown here is derived from an EMBL/GenBank/DDBJ whole genome shotgun (WGS) entry which is preliminary data.</text>
</comment>
<dbReference type="InterPro" id="IPR027550">
    <property type="entry name" value="MSEP-CTERM"/>
</dbReference>
<gene>
    <name evidence="3" type="ORF">GCM10022291_28050</name>
</gene>
<dbReference type="InterPro" id="IPR013694">
    <property type="entry name" value="VIT"/>
</dbReference>
<proteinExistence type="predicted"/>
<feature type="transmembrane region" description="Helical" evidence="1">
    <location>
        <begin position="590"/>
        <end position="608"/>
    </location>
</feature>
<dbReference type="Proteomes" id="UP001501496">
    <property type="component" value="Unassembled WGS sequence"/>
</dbReference>
<keyword evidence="4" id="KW-1185">Reference proteome</keyword>
<dbReference type="PROSITE" id="PS51468">
    <property type="entry name" value="VIT"/>
    <property type="match status" value="1"/>
</dbReference>
<name>A0ABP8CEP3_9FLAO</name>
<evidence type="ECO:0000313" key="4">
    <source>
        <dbReference type="Proteomes" id="UP001501496"/>
    </source>
</evidence>
<evidence type="ECO:0000256" key="1">
    <source>
        <dbReference type="SAM" id="Phobius"/>
    </source>
</evidence>
<dbReference type="NCBIfam" id="TIGR04286">
    <property type="entry name" value="MSEP-CTERM"/>
    <property type="match status" value="1"/>
</dbReference>
<accession>A0ABP8CEP3</accession>
<evidence type="ECO:0000313" key="3">
    <source>
        <dbReference type="EMBL" id="GAA4238259.1"/>
    </source>
</evidence>
<feature type="domain" description="VIT" evidence="2">
    <location>
        <begin position="140"/>
        <end position="268"/>
    </location>
</feature>
<reference evidence="4" key="1">
    <citation type="journal article" date="2019" name="Int. J. Syst. Evol. Microbiol.">
        <title>The Global Catalogue of Microorganisms (GCM) 10K type strain sequencing project: providing services to taxonomists for standard genome sequencing and annotation.</title>
        <authorList>
            <consortium name="The Broad Institute Genomics Platform"/>
            <consortium name="The Broad Institute Genome Sequencing Center for Infectious Disease"/>
            <person name="Wu L."/>
            <person name="Ma J."/>
        </authorList>
    </citation>
    <scope>NUCLEOTIDE SEQUENCE [LARGE SCALE GENOMIC DNA]</scope>
    <source>
        <strain evidence="4">JCM 17630</strain>
    </source>
</reference>
<evidence type="ECO:0000259" key="2">
    <source>
        <dbReference type="PROSITE" id="PS51468"/>
    </source>
</evidence>
<keyword evidence="1" id="KW-0472">Membrane</keyword>
<organism evidence="3 4">
    <name type="scientific">Postechiella marina</name>
    <dbReference type="NCBI Taxonomy" id="943941"/>
    <lineage>
        <taxon>Bacteria</taxon>
        <taxon>Pseudomonadati</taxon>
        <taxon>Bacteroidota</taxon>
        <taxon>Flavobacteriia</taxon>
        <taxon>Flavobacteriales</taxon>
        <taxon>Flavobacteriaceae</taxon>
        <taxon>Postechiella</taxon>
    </lineage>
</organism>